<dbReference type="Pfam" id="PF13304">
    <property type="entry name" value="AAA_21"/>
    <property type="match status" value="1"/>
</dbReference>
<dbReference type="GO" id="GO:0005524">
    <property type="term" value="F:ATP binding"/>
    <property type="evidence" value="ECO:0007669"/>
    <property type="project" value="InterPro"/>
</dbReference>
<dbReference type="PANTHER" id="PTHR43581:SF4">
    <property type="entry name" value="ATP_GTP PHOSPHATASE"/>
    <property type="match status" value="1"/>
</dbReference>
<dbReference type="Gene3D" id="3.40.50.300">
    <property type="entry name" value="P-loop containing nucleotide triphosphate hydrolases"/>
    <property type="match status" value="2"/>
</dbReference>
<evidence type="ECO:0000259" key="2">
    <source>
        <dbReference type="Pfam" id="PF13304"/>
    </source>
</evidence>
<proteinExistence type="predicted"/>
<dbReference type="EMBL" id="CAADFD010000030">
    <property type="protein sequence ID" value="VFJ56885.1"/>
    <property type="molecule type" value="Genomic_DNA"/>
</dbReference>
<sequence length="370" mass="40784">MSFQQVSIKNFRAIESLEMDNIKQVNLLTGKNNCGKTSVLEAIFLLAGMSNPQLVVNIHNFRGLTLNDNKDFSYLFHGFDFSKTPSMSGGQGSQERTLTISPIYSTTTGIVEQIPGKHEAAGNEPISSTITTEEVPDGLAFDFGLDEKSFHAEVKITQGNPATPFPGVNLSIGQINIQPAPNYRDSLNASFTNPGTIMAGLYQRIEAVLIKKKSDEIIGALREIEPNLHDLRLGTGNMIYSDITGIERLVPINIMGDGIIKILSILVTISEMRDGVLLIDEIENGLHYSALVPLWKAIFKMASASNVQLFIATHSYECIDAMADVYRESGMGEDFISLFRIEQDEGGRHYAVQYKASTLLVGIERNFEVR</sequence>
<dbReference type="InterPro" id="IPR014555">
    <property type="entry name" value="RecF-like"/>
</dbReference>
<dbReference type="AlphaFoldDB" id="A0A450SSJ2"/>
<evidence type="ECO:0000313" key="3">
    <source>
        <dbReference type="EMBL" id="VFJ56885.1"/>
    </source>
</evidence>
<organism evidence="3">
    <name type="scientific">Candidatus Kentrum sp. FW</name>
    <dbReference type="NCBI Taxonomy" id="2126338"/>
    <lineage>
        <taxon>Bacteria</taxon>
        <taxon>Pseudomonadati</taxon>
        <taxon>Pseudomonadota</taxon>
        <taxon>Gammaproteobacteria</taxon>
        <taxon>Candidatus Kentrum</taxon>
    </lineage>
</organism>
<dbReference type="InterPro" id="IPR041685">
    <property type="entry name" value="AAA_GajA/Old/RecF-like"/>
</dbReference>
<name>A0A450SSJ2_9GAMM</name>
<dbReference type="InterPro" id="IPR051396">
    <property type="entry name" value="Bact_Antivir_Def_Nuclease"/>
</dbReference>
<dbReference type="InterPro" id="IPR027417">
    <property type="entry name" value="P-loop_NTPase"/>
</dbReference>
<evidence type="ECO:0000259" key="1">
    <source>
        <dbReference type="Pfam" id="PF13175"/>
    </source>
</evidence>
<protein>
    <submittedName>
        <fullName evidence="3">ATPase/GTPase, AAA15 family</fullName>
    </submittedName>
</protein>
<feature type="domain" description="ATPase AAA-type core" evidence="2">
    <location>
        <begin position="245"/>
        <end position="319"/>
    </location>
</feature>
<gene>
    <name evidence="3" type="ORF">BECKFW1821B_GA0114236_103036</name>
</gene>
<dbReference type="InterPro" id="IPR003959">
    <property type="entry name" value="ATPase_AAA_core"/>
</dbReference>
<dbReference type="PIRSF" id="PIRSF029347">
    <property type="entry name" value="RecF"/>
    <property type="match status" value="1"/>
</dbReference>
<reference evidence="3" key="1">
    <citation type="submission" date="2019-02" db="EMBL/GenBank/DDBJ databases">
        <authorList>
            <person name="Gruber-Vodicka R. H."/>
            <person name="Seah K. B. B."/>
        </authorList>
    </citation>
    <scope>NUCLEOTIDE SEQUENCE</scope>
    <source>
        <strain evidence="3">BECK_BZ106</strain>
    </source>
</reference>
<dbReference type="SUPFAM" id="SSF52540">
    <property type="entry name" value="P-loop containing nucleoside triphosphate hydrolases"/>
    <property type="match status" value="1"/>
</dbReference>
<feature type="domain" description="Endonuclease GajA/Old nuclease/RecF-like AAA" evidence="1">
    <location>
        <begin position="1"/>
        <end position="60"/>
    </location>
</feature>
<dbReference type="Pfam" id="PF13175">
    <property type="entry name" value="AAA_15"/>
    <property type="match status" value="1"/>
</dbReference>
<dbReference type="GO" id="GO:0016887">
    <property type="term" value="F:ATP hydrolysis activity"/>
    <property type="evidence" value="ECO:0007669"/>
    <property type="project" value="InterPro"/>
</dbReference>
<accession>A0A450SSJ2</accession>
<dbReference type="PANTHER" id="PTHR43581">
    <property type="entry name" value="ATP/GTP PHOSPHATASE"/>
    <property type="match status" value="1"/>
</dbReference>